<dbReference type="GO" id="GO:0032197">
    <property type="term" value="P:retrotransposition"/>
    <property type="evidence" value="ECO:0000318"/>
    <property type="project" value="GO_Central"/>
</dbReference>
<dbReference type="GO" id="GO:1990904">
    <property type="term" value="C:ribonucleoprotein complex"/>
    <property type="evidence" value="ECO:0000318"/>
    <property type="project" value="GO_Central"/>
</dbReference>
<dbReference type="Gene3D" id="1.10.418.20">
    <property type="match status" value="1"/>
</dbReference>
<evidence type="ECO:0000313" key="7">
    <source>
        <dbReference type="Proteomes" id="UP000001593"/>
    </source>
</evidence>
<feature type="region of interest" description="Disordered" evidence="4">
    <location>
        <begin position="1"/>
        <end position="42"/>
    </location>
</feature>
<dbReference type="InterPro" id="IPR004244">
    <property type="entry name" value="Transposase_22"/>
</dbReference>
<dbReference type="PANTHER" id="PTHR11505">
    <property type="entry name" value="L1 TRANSPOSABLE ELEMENT-RELATED"/>
    <property type="match status" value="1"/>
</dbReference>
<name>A7SIK6_NEMVE</name>
<dbReference type="GO" id="GO:0008234">
    <property type="term" value="F:cysteine-type peptidase activity"/>
    <property type="evidence" value="ECO:0007669"/>
    <property type="project" value="InterPro"/>
</dbReference>
<evidence type="ECO:0000256" key="3">
    <source>
        <dbReference type="ARBA" id="ARBA00022801"/>
    </source>
</evidence>
<sequence>MSLFGRKHDRSEDESTTPTKTSKKQDLEETPMKQNYSNTDDDQASSFVEKVWPLLEVKMNSWIEGKLHSLVTTVATEDVTKLISSDDFQESLTEAIGLNEFKDDLMNEIEDKFGKSEQYSRQKNIRIGGIPEDDSEEREQTDGKVINLIKENLGITILPTDICRSHRTGKKKDSKPRQIVKFTRHNTKLEVMRKRKELKQKKSSIFINEDLTQQPRLKMKKTVITGTCHTFNSIEKTGKWRSNVNLSKYSKVLIPGQFDATNHWQVCVVDLDEGTIALVDPMSLETDMDSVVFNEMRQFLEKREGNKGKVEWRQKWIAHPLQTDCVSRGVFILKIAECLAWDMAISSTKDDVDEYRYVIAGRLITEKW</sequence>
<evidence type="ECO:0000259" key="5">
    <source>
        <dbReference type="Pfam" id="PF02902"/>
    </source>
</evidence>
<keyword evidence="3" id="KW-0378">Hydrolase</keyword>
<dbReference type="AlphaFoldDB" id="A7SIK6"/>
<evidence type="ECO:0000256" key="1">
    <source>
        <dbReference type="ARBA" id="ARBA00005234"/>
    </source>
</evidence>
<dbReference type="GO" id="GO:0003727">
    <property type="term" value="F:single-stranded RNA binding"/>
    <property type="evidence" value="ECO:0000318"/>
    <property type="project" value="GO_Central"/>
</dbReference>
<dbReference type="Proteomes" id="UP000001593">
    <property type="component" value="Unassembled WGS sequence"/>
</dbReference>
<evidence type="ECO:0000313" key="6">
    <source>
        <dbReference type="EMBL" id="EDO36488.1"/>
    </source>
</evidence>
<dbReference type="PhylomeDB" id="A7SIK6"/>
<feature type="domain" description="Ubiquitin-like protease family profile" evidence="5">
    <location>
        <begin position="199"/>
        <end position="358"/>
    </location>
</feature>
<accession>A7SIK6</accession>
<proteinExistence type="inferred from homology"/>
<dbReference type="Gene3D" id="3.30.310.130">
    <property type="entry name" value="Ubiquitin-related"/>
    <property type="match status" value="1"/>
</dbReference>
<protein>
    <recommendedName>
        <fullName evidence="5">Ubiquitin-like protease family profile domain-containing protein</fullName>
    </recommendedName>
</protein>
<comment type="similarity">
    <text evidence="1">Belongs to the peptidase C48 family.</text>
</comment>
<evidence type="ECO:0000256" key="2">
    <source>
        <dbReference type="ARBA" id="ARBA00022670"/>
    </source>
</evidence>
<dbReference type="Gene3D" id="3.30.70.1820">
    <property type="entry name" value="L1 transposable element, RRM domain"/>
    <property type="match status" value="1"/>
</dbReference>
<dbReference type="GO" id="GO:0006508">
    <property type="term" value="P:proteolysis"/>
    <property type="evidence" value="ECO:0007669"/>
    <property type="project" value="UniProtKB-KW"/>
</dbReference>
<gene>
    <name evidence="6" type="ORF">NEMVEDRAFT_v1g212821</name>
</gene>
<dbReference type="InterPro" id="IPR038765">
    <property type="entry name" value="Papain-like_cys_pep_sf"/>
</dbReference>
<organism evidence="6 7">
    <name type="scientific">Nematostella vectensis</name>
    <name type="common">Starlet sea anemone</name>
    <dbReference type="NCBI Taxonomy" id="45351"/>
    <lineage>
        <taxon>Eukaryota</taxon>
        <taxon>Metazoa</taxon>
        <taxon>Cnidaria</taxon>
        <taxon>Anthozoa</taxon>
        <taxon>Hexacorallia</taxon>
        <taxon>Actiniaria</taxon>
        <taxon>Edwardsiidae</taxon>
        <taxon>Nematostella</taxon>
    </lineage>
</organism>
<evidence type="ECO:0000256" key="4">
    <source>
        <dbReference type="SAM" id="MobiDB-lite"/>
    </source>
</evidence>
<dbReference type="Pfam" id="PF02902">
    <property type="entry name" value="Peptidase_C48"/>
    <property type="match status" value="1"/>
</dbReference>
<dbReference type="HOGENOM" id="CLU_752958_0_0_1"/>
<keyword evidence="2" id="KW-0645">Protease</keyword>
<dbReference type="InParanoid" id="A7SIK6"/>
<dbReference type="InterPro" id="IPR003653">
    <property type="entry name" value="Peptidase_C48_C"/>
</dbReference>
<dbReference type="eggNOG" id="ENOG502SUH2">
    <property type="taxonomic scope" value="Eukaryota"/>
</dbReference>
<reference evidence="6 7" key="1">
    <citation type="journal article" date="2007" name="Science">
        <title>Sea anemone genome reveals ancestral eumetazoan gene repertoire and genomic organization.</title>
        <authorList>
            <person name="Putnam N.H."/>
            <person name="Srivastava M."/>
            <person name="Hellsten U."/>
            <person name="Dirks B."/>
            <person name="Chapman J."/>
            <person name="Salamov A."/>
            <person name="Terry A."/>
            <person name="Shapiro H."/>
            <person name="Lindquist E."/>
            <person name="Kapitonov V.V."/>
            <person name="Jurka J."/>
            <person name="Genikhovich G."/>
            <person name="Grigoriev I.V."/>
            <person name="Lucas S.M."/>
            <person name="Steele R.E."/>
            <person name="Finnerty J.R."/>
            <person name="Technau U."/>
            <person name="Martindale M.Q."/>
            <person name="Rokhsar D.S."/>
        </authorList>
    </citation>
    <scope>NUCLEOTIDE SEQUENCE [LARGE SCALE GENOMIC DNA]</scope>
    <source>
        <strain evidence="7">CH2 X CH6</strain>
    </source>
</reference>
<dbReference type="EMBL" id="DS469669">
    <property type="protein sequence ID" value="EDO36488.1"/>
    <property type="molecule type" value="Genomic_DNA"/>
</dbReference>
<keyword evidence="7" id="KW-1185">Reference proteome</keyword>
<dbReference type="SUPFAM" id="SSF54001">
    <property type="entry name" value="Cysteine proteinases"/>
    <property type="match status" value="1"/>
</dbReference>